<accession>A0A0K2GEF7</accession>
<sequence>MAGDQIQTSPAADARRGTAWASAVPDPLWIPAVVGGLILAVGGLGWLVGRPWLSLVSGRRPTCWRIRRRKSPPAPITSSPVI</sequence>
<keyword evidence="3" id="KW-1185">Reference proteome</keyword>
<dbReference type="AlphaFoldDB" id="A0A0K2GEF7"/>
<dbReference type="EMBL" id="CP011801">
    <property type="protein sequence ID" value="ALA59244.1"/>
    <property type="molecule type" value="Genomic_DNA"/>
</dbReference>
<reference evidence="2 3" key="1">
    <citation type="journal article" date="2015" name="Proc. Natl. Acad. Sci. U.S.A.">
        <title>Expanded metabolic versatility of ubiquitous nitrite-oxidizing bacteria from the genus Nitrospira.</title>
        <authorList>
            <person name="Koch H."/>
            <person name="Lucker S."/>
            <person name="Albertsen M."/>
            <person name="Kitzinger K."/>
            <person name="Herbold C."/>
            <person name="Spieck E."/>
            <person name="Nielsen P.H."/>
            <person name="Wagner M."/>
            <person name="Daims H."/>
        </authorList>
    </citation>
    <scope>NUCLEOTIDE SEQUENCE [LARGE SCALE GENOMIC DNA]</scope>
    <source>
        <strain evidence="2 3">NSP M-1</strain>
    </source>
</reference>
<keyword evidence="1" id="KW-1133">Transmembrane helix</keyword>
<protein>
    <submittedName>
        <fullName evidence="2">Uncharacterized protein</fullName>
    </submittedName>
</protein>
<keyword evidence="1" id="KW-0472">Membrane</keyword>
<proteinExistence type="predicted"/>
<evidence type="ECO:0000256" key="1">
    <source>
        <dbReference type="SAM" id="Phobius"/>
    </source>
</evidence>
<keyword evidence="1" id="KW-0812">Transmembrane</keyword>
<organism evidence="2 3">
    <name type="scientific">Nitrospira moscoviensis</name>
    <dbReference type="NCBI Taxonomy" id="42253"/>
    <lineage>
        <taxon>Bacteria</taxon>
        <taxon>Pseudomonadati</taxon>
        <taxon>Nitrospirota</taxon>
        <taxon>Nitrospiria</taxon>
        <taxon>Nitrospirales</taxon>
        <taxon>Nitrospiraceae</taxon>
        <taxon>Nitrospira</taxon>
    </lineage>
</organism>
<dbReference type="STRING" id="42253.NITMOv2_2836"/>
<feature type="transmembrane region" description="Helical" evidence="1">
    <location>
        <begin position="28"/>
        <end position="49"/>
    </location>
</feature>
<evidence type="ECO:0000313" key="2">
    <source>
        <dbReference type="EMBL" id="ALA59244.1"/>
    </source>
</evidence>
<dbReference type="Proteomes" id="UP000069205">
    <property type="component" value="Chromosome"/>
</dbReference>
<gene>
    <name evidence="2" type="ORF">NITMOv2_2836</name>
</gene>
<dbReference type="KEGG" id="nmv:NITMOv2_2836"/>
<name>A0A0K2GEF7_NITMO</name>
<evidence type="ECO:0000313" key="3">
    <source>
        <dbReference type="Proteomes" id="UP000069205"/>
    </source>
</evidence>